<name>A0A8B8D526_CRAVI</name>
<accession>A0A8B8D526</accession>
<evidence type="ECO:0000256" key="1">
    <source>
        <dbReference type="SAM" id="SignalP"/>
    </source>
</evidence>
<dbReference type="AlphaFoldDB" id="A0A8B8D526"/>
<protein>
    <submittedName>
        <fullName evidence="3">Uncharacterized protein LOC111124065</fullName>
    </submittedName>
</protein>
<dbReference type="GeneID" id="111124065"/>
<feature type="signal peptide" evidence="1">
    <location>
        <begin position="1"/>
        <end position="21"/>
    </location>
</feature>
<dbReference type="Proteomes" id="UP000694844">
    <property type="component" value="Chromosome 3"/>
</dbReference>
<dbReference type="RefSeq" id="XP_022322634.1">
    <property type="nucleotide sequence ID" value="XM_022466926.1"/>
</dbReference>
<organism evidence="2 3">
    <name type="scientific">Crassostrea virginica</name>
    <name type="common">Eastern oyster</name>
    <dbReference type="NCBI Taxonomy" id="6565"/>
    <lineage>
        <taxon>Eukaryota</taxon>
        <taxon>Metazoa</taxon>
        <taxon>Spiralia</taxon>
        <taxon>Lophotrochozoa</taxon>
        <taxon>Mollusca</taxon>
        <taxon>Bivalvia</taxon>
        <taxon>Autobranchia</taxon>
        <taxon>Pteriomorphia</taxon>
        <taxon>Ostreida</taxon>
        <taxon>Ostreoidea</taxon>
        <taxon>Ostreidae</taxon>
        <taxon>Crassostrea</taxon>
    </lineage>
</organism>
<evidence type="ECO:0000313" key="3">
    <source>
        <dbReference type="RefSeq" id="XP_022322634.1"/>
    </source>
</evidence>
<sequence>MVATFYQGVLLCSLLWTFTKGENCFNCIYAYDWDLSSIESAYSRMALKSLVLGYSTTPECRTPGANDVSLVKSCPSVTQSKIPACVVFEGTMTFLSIFSPENFTMSIVYRGCAEVDSNFVTSCYQSEGTDWTALQINTDMPNFQEACTAGYFTGTICHNVSAVDSKGKSVHRIDCYCFIVQLFVSVVLITLML</sequence>
<reference evidence="3" key="1">
    <citation type="submission" date="2025-08" db="UniProtKB">
        <authorList>
            <consortium name="RefSeq"/>
        </authorList>
    </citation>
    <scope>IDENTIFICATION</scope>
    <source>
        <tissue evidence="3">Whole sample</tissue>
    </source>
</reference>
<gene>
    <name evidence="3" type="primary">LOC111124065</name>
</gene>
<proteinExistence type="predicted"/>
<keyword evidence="2" id="KW-1185">Reference proteome</keyword>
<keyword evidence="1" id="KW-0732">Signal</keyword>
<evidence type="ECO:0000313" key="2">
    <source>
        <dbReference type="Proteomes" id="UP000694844"/>
    </source>
</evidence>
<feature type="chain" id="PRO_5034900193" evidence="1">
    <location>
        <begin position="22"/>
        <end position="193"/>
    </location>
</feature>
<dbReference type="KEGG" id="cvn:111124065"/>